<sequence>MVSSRVSSSMVLVNDQGTVEQELDGSCDIRNSSGGCASAVQVLASQRVDSIEADPGGQTNPITPSQTATKTRFVIGAVTRVGHSMAGSVDGRGAYGQHEGRVVGTQMATVHSQPYSLSLRLDVTVMKSTRVFICTSGIFLAVTVMKPSLTYLSP</sequence>
<organism evidence="1 2">
    <name type="scientific">Coprinellus micaceus</name>
    <name type="common">Glistening ink-cap mushroom</name>
    <name type="synonym">Coprinus micaceus</name>
    <dbReference type="NCBI Taxonomy" id="71717"/>
    <lineage>
        <taxon>Eukaryota</taxon>
        <taxon>Fungi</taxon>
        <taxon>Dikarya</taxon>
        <taxon>Basidiomycota</taxon>
        <taxon>Agaricomycotina</taxon>
        <taxon>Agaricomycetes</taxon>
        <taxon>Agaricomycetidae</taxon>
        <taxon>Agaricales</taxon>
        <taxon>Agaricineae</taxon>
        <taxon>Psathyrellaceae</taxon>
        <taxon>Coprinellus</taxon>
    </lineage>
</organism>
<dbReference type="Proteomes" id="UP000298030">
    <property type="component" value="Unassembled WGS sequence"/>
</dbReference>
<comment type="caution">
    <text evidence="1">The sequence shown here is derived from an EMBL/GenBank/DDBJ whole genome shotgun (WGS) entry which is preliminary data.</text>
</comment>
<reference evidence="1 2" key="1">
    <citation type="journal article" date="2019" name="Nat. Ecol. Evol.">
        <title>Megaphylogeny resolves global patterns of mushroom evolution.</title>
        <authorList>
            <person name="Varga T."/>
            <person name="Krizsan K."/>
            <person name="Foldi C."/>
            <person name="Dima B."/>
            <person name="Sanchez-Garcia M."/>
            <person name="Sanchez-Ramirez S."/>
            <person name="Szollosi G.J."/>
            <person name="Szarkandi J.G."/>
            <person name="Papp V."/>
            <person name="Albert L."/>
            <person name="Andreopoulos W."/>
            <person name="Angelini C."/>
            <person name="Antonin V."/>
            <person name="Barry K.W."/>
            <person name="Bougher N.L."/>
            <person name="Buchanan P."/>
            <person name="Buyck B."/>
            <person name="Bense V."/>
            <person name="Catcheside P."/>
            <person name="Chovatia M."/>
            <person name="Cooper J."/>
            <person name="Damon W."/>
            <person name="Desjardin D."/>
            <person name="Finy P."/>
            <person name="Geml J."/>
            <person name="Haridas S."/>
            <person name="Hughes K."/>
            <person name="Justo A."/>
            <person name="Karasinski D."/>
            <person name="Kautmanova I."/>
            <person name="Kiss B."/>
            <person name="Kocsube S."/>
            <person name="Kotiranta H."/>
            <person name="LaButti K.M."/>
            <person name="Lechner B.E."/>
            <person name="Liimatainen K."/>
            <person name="Lipzen A."/>
            <person name="Lukacs Z."/>
            <person name="Mihaltcheva S."/>
            <person name="Morgado L.N."/>
            <person name="Niskanen T."/>
            <person name="Noordeloos M.E."/>
            <person name="Ohm R.A."/>
            <person name="Ortiz-Santana B."/>
            <person name="Ovrebo C."/>
            <person name="Racz N."/>
            <person name="Riley R."/>
            <person name="Savchenko A."/>
            <person name="Shiryaev A."/>
            <person name="Soop K."/>
            <person name="Spirin V."/>
            <person name="Szebenyi C."/>
            <person name="Tomsovsky M."/>
            <person name="Tulloss R.E."/>
            <person name="Uehling J."/>
            <person name="Grigoriev I.V."/>
            <person name="Vagvolgyi C."/>
            <person name="Papp T."/>
            <person name="Martin F.M."/>
            <person name="Miettinen O."/>
            <person name="Hibbett D.S."/>
            <person name="Nagy L.G."/>
        </authorList>
    </citation>
    <scope>NUCLEOTIDE SEQUENCE [LARGE SCALE GENOMIC DNA]</scope>
    <source>
        <strain evidence="1 2">FP101781</strain>
    </source>
</reference>
<protein>
    <submittedName>
        <fullName evidence="1">Uncharacterized protein</fullName>
    </submittedName>
</protein>
<accession>A0A4Y7SE35</accession>
<dbReference type="EMBL" id="QPFP01000164">
    <property type="protein sequence ID" value="TEB19886.1"/>
    <property type="molecule type" value="Genomic_DNA"/>
</dbReference>
<name>A0A4Y7SE35_COPMI</name>
<dbReference type="AlphaFoldDB" id="A0A4Y7SE35"/>
<proteinExistence type="predicted"/>
<evidence type="ECO:0000313" key="2">
    <source>
        <dbReference type="Proteomes" id="UP000298030"/>
    </source>
</evidence>
<keyword evidence="2" id="KW-1185">Reference proteome</keyword>
<evidence type="ECO:0000313" key="1">
    <source>
        <dbReference type="EMBL" id="TEB19886.1"/>
    </source>
</evidence>
<gene>
    <name evidence="1" type="ORF">FA13DRAFT_1718328</name>
</gene>